<reference evidence="6 7" key="1">
    <citation type="journal article" date="2016" name="Nat. Commun.">
        <title>Thousands of microbial genomes shed light on interconnected biogeochemical processes in an aquifer system.</title>
        <authorList>
            <person name="Anantharaman K."/>
            <person name="Brown C.T."/>
            <person name="Hug L.A."/>
            <person name="Sharon I."/>
            <person name="Castelle C.J."/>
            <person name="Probst A.J."/>
            <person name="Thomas B.C."/>
            <person name="Singh A."/>
            <person name="Wilkins M.J."/>
            <person name="Karaoz U."/>
            <person name="Brodie E.L."/>
            <person name="Williams K.H."/>
            <person name="Hubbard S.S."/>
            <person name="Banfield J.F."/>
        </authorList>
    </citation>
    <scope>NUCLEOTIDE SEQUENCE [LARGE SCALE GENOMIC DNA]</scope>
</reference>
<feature type="transmembrane region" description="Helical" evidence="5">
    <location>
        <begin position="54"/>
        <end position="74"/>
    </location>
</feature>
<dbReference type="InterPro" id="IPR000537">
    <property type="entry name" value="UbiA_prenyltransferase"/>
</dbReference>
<dbReference type="GO" id="GO:0016765">
    <property type="term" value="F:transferase activity, transferring alkyl or aryl (other than methyl) groups"/>
    <property type="evidence" value="ECO:0007669"/>
    <property type="project" value="InterPro"/>
</dbReference>
<dbReference type="Gene3D" id="1.10.357.140">
    <property type="entry name" value="UbiA prenyltransferase"/>
    <property type="match status" value="1"/>
</dbReference>
<evidence type="ECO:0000256" key="3">
    <source>
        <dbReference type="ARBA" id="ARBA00022989"/>
    </source>
</evidence>
<feature type="transmembrane region" description="Helical" evidence="5">
    <location>
        <begin position="172"/>
        <end position="188"/>
    </location>
</feature>
<keyword evidence="3 5" id="KW-1133">Transmembrane helix</keyword>
<feature type="transmembrane region" description="Helical" evidence="5">
    <location>
        <begin position="95"/>
        <end position="115"/>
    </location>
</feature>
<accession>A0A1F8B8I3</accession>
<evidence type="ECO:0000256" key="5">
    <source>
        <dbReference type="SAM" id="Phobius"/>
    </source>
</evidence>
<dbReference type="EMBL" id="MGHD01000005">
    <property type="protein sequence ID" value="OGM60327.1"/>
    <property type="molecule type" value="Genomic_DNA"/>
</dbReference>
<feature type="transmembrane region" description="Helical" evidence="5">
    <location>
        <begin position="145"/>
        <end position="166"/>
    </location>
</feature>
<feature type="transmembrane region" description="Helical" evidence="5">
    <location>
        <begin position="298"/>
        <end position="318"/>
    </location>
</feature>
<feature type="transmembrane region" description="Helical" evidence="5">
    <location>
        <begin position="257"/>
        <end position="277"/>
    </location>
</feature>
<dbReference type="Pfam" id="PF01040">
    <property type="entry name" value="UbiA"/>
    <property type="match status" value="1"/>
</dbReference>
<dbReference type="AlphaFoldDB" id="A0A1F8B8I3"/>
<sequence>MANLSAKILNSKMQLLLELIKVARPIHWIKNLALFAALIFTGKLFESTHFSKTLFAFISFNLATSAAYIFNDLLDAKEDRLHPIKRFRPIASRKLPTFFALVAIFAFISSSLFIADKLNSLFFLTVSGYLFLQTFYSLGLKNIPIIDILIIAAGFIIRVYAGAFVINAHLSVWFLLCVISVALFLASGKRRAELGSISSAKGITRKSLSKYTDTLLDSYVTMFANATWMSWALFTFFESPPASIPVWIFLAEISRTTTISKLLMSTIPLVIFGIMRYQALIFENRSEAPEKLLLTDKALVSSVILWTGLVIWILYGGVAHTTY</sequence>
<keyword evidence="4 5" id="KW-0472">Membrane</keyword>
<feature type="transmembrane region" description="Helical" evidence="5">
    <location>
        <begin position="22"/>
        <end position="42"/>
    </location>
</feature>
<dbReference type="PANTHER" id="PTHR11048:SF5">
    <property type="entry name" value="DECAPRENYL-PHOSPHATE PHOSPHORIBOSYLTRANSFERASE"/>
    <property type="match status" value="1"/>
</dbReference>
<proteinExistence type="predicted"/>
<dbReference type="InterPro" id="IPR044878">
    <property type="entry name" value="UbiA_sf"/>
</dbReference>
<comment type="caution">
    <text evidence="6">The sequence shown here is derived from an EMBL/GenBank/DDBJ whole genome shotgun (WGS) entry which is preliminary data.</text>
</comment>
<protein>
    <recommendedName>
        <fullName evidence="8">Phosphoribose diphosphate--decaprenyl-phosphate phosphoribosyltransferase</fullName>
    </recommendedName>
</protein>
<dbReference type="PANTHER" id="PTHR11048">
    <property type="entry name" value="PRENYLTRANSFERASES"/>
    <property type="match status" value="1"/>
</dbReference>
<gene>
    <name evidence="6" type="ORF">A2892_03220</name>
</gene>
<keyword evidence="2 5" id="KW-0812">Transmembrane</keyword>
<evidence type="ECO:0000256" key="2">
    <source>
        <dbReference type="ARBA" id="ARBA00022692"/>
    </source>
</evidence>
<dbReference type="GO" id="GO:0005886">
    <property type="term" value="C:plasma membrane"/>
    <property type="evidence" value="ECO:0007669"/>
    <property type="project" value="TreeGrafter"/>
</dbReference>
<evidence type="ECO:0000313" key="7">
    <source>
        <dbReference type="Proteomes" id="UP000176404"/>
    </source>
</evidence>
<comment type="subcellular location">
    <subcellularLocation>
        <location evidence="1">Membrane</location>
        <topology evidence="1">Multi-pass membrane protein</topology>
    </subcellularLocation>
</comment>
<evidence type="ECO:0008006" key="8">
    <source>
        <dbReference type="Google" id="ProtNLM"/>
    </source>
</evidence>
<evidence type="ECO:0000313" key="6">
    <source>
        <dbReference type="EMBL" id="OGM60327.1"/>
    </source>
</evidence>
<dbReference type="STRING" id="1802517.A2892_03220"/>
<name>A0A1F8B8I3_9BACT</name>
<dbReference type="GO" id="GO:0009247">
    <property type="term" value="P:glycolipid biosynthetic process"/>
    <property type="evidence" value="ECO:0007669"/>
    <property type="project" value="TreeGrafter"/>
</dbReference>
<evidence type="ECO:0000256" key="4">
    <source>
        <dbReference type="ARBA" id="ARBA00023136"/>
    </source>
</evidence>
<dbReference type="InterPro" id="IPR039653">
    <property type="entry name" value="Prenyltransferase"/>
</dbReference>
<dbReference type="Proteomes" id="UP000176404">
    <property type="component" value="Unassembled WGS sequence"/>
</dbReference>
<dbReference type="CDD" id="cd13963">
    <property type="entry name" value="PT_UbiA_2"/>
    <property type="match status" value="1"/>
</dbReference>
<organism evidence="6 7">
    <name type="scientific">Candidatus Woesebacteria bacterium RIFCSPLOWO2_01_FULL_39_10b</name>
    <dbReference type="NCBI Taxonomy" id="1802517"/>
    <lineage>
        <taxon>Bacteria</taxon>
        <taxon>Candidatus Woeseibacteriota</taxon>
    </lineage>
</organism>
<evidence type="ECO:0000256" key="1">
    <source>
        <dbReference type="ARBA" id="ARBA00004141"/>
    </source>
</evidence>